<dbReference type="AlphaFoldDB" id="A0A9D1PGB1"/>
<dbReference type="Pfam" id="PF12704">
    <property type="entry name" value="MacB_PCD"/>
    <property type="match status" value="1"/>
</dbReference>
<dbReference type="PANTHER" id="PTHR30572:SF4">
    <property type="entry name" value="ABC TRANSPORTER PERMEASE YTRF"/>
    <property type="match status" value="1"/>
</dbReference>
<dbReference type="InterPro" id="IPR003838">
    <property type="entry name" value="ABC3_permease_C"/>
</dbReference>
<dbReference type="InterPro" id="IPR025857">
    <property type="entry name" value="MacB_PCD"/>
</dbReference>
<evidence type="ECO:0000256" key="6">
    <source>
        <dbReference type="ARBA" id="ARBA00038076"/>
    </source>
</evidence>
<evidence type="ECO:0000256" key="7">
    <source>
        <dbReference type="SAM" id="Phobius"/>
    </source>
</evidence>
<dbReference type="GO" id="GO:0022857">
    <property type="term" value="F:transmembrane transporter activity"/>
    <property type="evidence" value="ECO:0007669"/>
    <property type="project" value="TreeGrafter"/>
</dbReference>
<dbReference type="Pfam" id="PF02687">
    <property type="entry name" value="FtsX"/>
    <property type="match status" value="1"/>
</dbReference>
<name>A0A9D1PGB1_9FIRM</name>
<keyword evidence="5 7" id="KW-0472">Membrane</keyword>
<dbReference type="PANTHER" id="PTHR30572">
    <property type="entry name" value="MEMBRANE COMPONENT OF TRANSPORTER-RELATED"/>
    <property type="match status" value="1"/>
</dbReference>
<sequence>MNWLQTVRMAVKSIMDNKVRSLLTMLGIIIGVAAVITLVASIQSKATLTRLQFEAMGTNRISVNGSGAKTQDWKEMEKMLNVDLKKNITGWSPQSQYYDSENRGVQYRTMKIDSQKYNTNMYYGNENYSRVTNNVITAGRDITKADCDQRARVCVIGETIKKYFFGAMSPLGQKIKVGGKSFEIIGVYKGKYKGKLNTEDQMIVMPYTLQSQMMTVDRYANKQYIVQAASKDDIDIVVKRLKEFMEPRCTSSNGWFDAYSDSQYQEQQESAAQQDALLMGGVAMISLLVGGIGIMNIMLVSVTERTREIGIRMAIGAKRRDIISQFLIEAASVSCCGGIIGIVIGCFGSAIMGNIMLSKQLSEQSWMPEVEQFTVLPSPMLIVGAFLFSALLGIIFGIYPANKASKLQPVEALRTQ</sequence>
<comment type="similarity">
    <text evidence="6">Belongs to the ABC-4 integral membrane protein family.</text>
</comment>
<feature type="transmembrane region" description="Helical" evidence="7">
    <location>
        <begin position="376"/>
        <end position="399"/>
    </location>
</feature>
<evidence type="ECO:0000256" key="4">
    <source>
        <dbReference type="ARBA" id="ARBA00022989"/>
    </source>
</evidence>
<evidence type="ECO:0000256" key="3">
    <source>
        <dbReference type="ARBA" id="ARBA00022692"/>
    </source>
</evidence>
<evidence type="ECO:0000259" key="9">
    <source>
        <dbReference type="Pfam" id="PF12704"/>
    </source>
</evidence>
<organism evidence="10 11">
    <name type="scientific">Candidatus Butyricicoccus avistercoris</name>
    <dbReference type="NCBI Taxonomy" id="2838518"/>
    <lineage>
        <taxon>Bacteria</taxon>
        <taxon>Bacillati</taxon>
        <taxon>Bacillota</taxon>
        <taxon>Clostridia</taxon>
        <taxon>Eubacteriales</taxon>
        <taxon>Butyricicoccaceae</taxon>
        <taxon>Butyricicoccus</taxon>
    </lineage>
</organism>
<reference evidence="10" key="2">
    <citation type="submission" date="2021-04" db="EMBL/GenBank/DDBJ databases">
        <authorList>
            <person name="Gilroy R."/>
        </authorList>
    </citation>
    <scope>NUCLEOTIDE SEQUENCE</scope>
    <source>
        <strain evidence="10">CHK193-4272</strain>
    </source>
</reference>
<evidence type="ECO:0000256" key="5">
    <source>
        <dbReference type="ARBA" id="ARBA00023136"/>
    </source>
</evidence>
<gene>
    <name evidence="10" type="ORF">H9746_01195</name>
</gene>
<evidence type="ECO:0000256" key="1">
    <source>
        <dbReference type="ARBA" id="ARBA00004651"/>
    </source>
</evidence>
<feature type="transmembrane region" description="Helical" evidence="7">
    <location>
        <begin position="21"/>
        <end position="42"/>
    </location>
</feature>
<accession>A0A9D1PGB1</accession>
<keyword evidence="3 7" id="KW-0812">Transmembrane</keyword>
<evidence type="ECO:0000313" key="11">
    <source>
        <dbReference type="Proteomes" id="UP000886808"/>
    </source>
</evidence>
<reference evidence="10" key="1">
    <citation type="journal article" date="2021" name="PeerJ">
        <title>Extensive microbial diversity within the chicken gut microbiome revealed by metagenomics and culture.</title>
        <authorList>
            <person name="Gilroy R."/>
            <person name="Ravi A."/>
            <person name="Getino M."/>
            <person name="Pursley I."/>
            <person name="Horton D.L."/>
            <person name="Alikhan N.F."/>
            <person name="Baker D."/>
            <person name="Gharbi K."/>
            <person name="Hall N."/>
            <person name="Watson M."/>
            <person name="Adriaenssens E.M."/>
            <person name="Foster-Nyarko E."/>
            <person name="Jarju S."/>
            <person name="Secka A."/>
            <person name="Antonio M."/>
            <person name="Oren A."/>
            <person name="Chaudhuri R.R."/>
            <person name="La Ragione R."/>
            <person name="Hildebrand F."/>
            <person name="Pallen M.J."/>
        </authorList>
    </citation>
    <scope>NUCLEOTIDE SEQUENCE</scope>
    <source>
        <strain evidence="10">CHK193-4272</strain>
    </source>
</reference>
<feature type="domain" description="ABC3 transporter permease C-terminal" evidence="8">
    <location>
        <begin position="282"/>
        <end position="409"/>
    </location>
</feature>
<evidence type="ECO:0000259" key="8">
    <source>
        <dbReference type="Pfam" id="PF02687"/>
    </source>
</evidence>
<keyword evidence="4 7" id="KW-1133">Transmembrane helix</keyword>
<dbReference type="EMBL" id="DXIE01000008">
    <property type="protein sequence ID" value="HIV61457.1"/>
    <property type="molecule type" value="Genomic_DNA"/>
</dbReference>
<feature type="transmembrane region" description="Helical" evidence="7">
    <location>
        <begin position="277"/>
        <end position="302"/>
    </location>
</feature>
<proteinExistence type="inferred from homology"/>
<comment type="subcellular location">
    <subcellularLocation>
        <location evidence="1">Cell membrane</location>
        <topology evidence="1">Multi-pass membrane protein</topology>
    </subcellularLocation>
</comment>
<dbReference type="InterPro" id="IPR050250">
    <property type="entry name" value="Macrolide_Exporter_MacB"/>
</dbReference>
<evidence type="ECO:0000313" key="10">
    <source>
        <dbReference type="EMBL" id="HIV61457.1"/>
    </source>
</evidence>
<dbReference type="Proteomes" id="UP000886808">
    <property type="component" value="Unassembled WGS sequence"/>
</dbReference>
<dbReference type="GO" id="GO:0005886">
    <property type="term" value="C:plasma membrane"/>
    <property type="evidence" value="ECO:0007669"/>
    <property type="project" value="UniProtKB-SubCell"/>
</dbReference>
<comment type="caution">
    <text evidence="10">The sequence shown here is derived from an EMBL/GenBank/DDBJ whole genome shotgun (WGS) entry which is preliminary data.</text>
</comment>
<evidence type="ECO:0000256" key="2">
    <source>
        <dbReference type="ARBA" id="ARBA00022475"/>
    </source>
</evidence>
<feature type="domain" description="MacB-like periplasmic core" evidence="9">
    <location>
        <begin position="21"/>
        <end position="243"/>
    </location>
</feature>
<feature type="transmembrane region" description="Helical" evidence="7">
    <location>
        <begin position="323"/>
        <end position="356"/>
    </location>
</feature>
<protein>
    <submittedName>
        <fullName evidence="10">ABC transporter permease</fullName>
    </submittedName>
</protein>
<keyword evidence="2" id="KW-1003">Cell membrane</keyword>